<sequence length="97" mass="11052">MVNKLTKLERRMREEHIAYIIRETCRGAIELNRNHVIHRDIKGDNILLTKDGRVKLCDFGLSREVDSTFGKRGTCIGSPCWMAPEVVTAISAMNGFF</sequence>
<dbReference type="GO" id="GO:0005524">
    <property type="term" value="F:ATP binding"/>
    <property type="evidence" value="ECO:0007669"/>
    <property type="project" value="InterPro"/>
</dbReference>
<dbReference type="InterPro" id="IPR008271">
    <property type="entry name" value="Ser/Thr_kinase_AS"/>
</dbReference>
<keyword evidence="6" id="KW-0206">Cytoskeleton</keyword>
<evidence type="ECO:0000256" key="7">
    <source>
        <dbReference type="ARBA" id="ARBA00023273"/>
    </source>
</evidence>
<dbReference type="Pfam" id="PF00069">
    <property type="entry name" value="Pkinase"/>
    <property type="match status" value="1"/>
</dbReference>
<evidence type="ECO:0000256" key="4">
    <source>
        <dbReference type="ARBA" id="ARBA00022737"/>
    </source>
</evidence>
<evidence type="ECO:0000259" key="8">
    <source>
        <dbReference type="PROSITE" id="PS50011"/>
    </source>
</evidence>
<gene>
    <name evidence="9" type="ORF">CCAP1982_LOCUS6203</name>
</gene>
<proteinExistence type="predicted"/>
<keyword evidence="4" id="KW-0677">Repeat</keyword>
<dbReference type="Proteomes" id="UP000606786">
    <property type="component" value="Unassembled WGS sequence"/>
</dbReference>
<dbReference type="GO" id="GO:0042995">
    <property type="term" value="C:cell projection"/>
    <property type="evidence" value="ECO:0007669"/>
    <property type="project" value="UniProtKB-SubCell"/>
</dbReference>
<dbReference type="GO" id="GO:0005856">
    <property type="term" value="C:cytoskeleton"/>
    <property type="evidence" value="ECO:0007669"/>
    <property type="project" value="UniProtKB-SubCell"/>
</dbReference>
<evidence type="ECO:0000256" key="3">
    <source>
        <dbReference type="ARBA" id="ARBA00022490"/>
    </source>
</evidence>
<dbReference type="PROSITE" id="PS00108">
    <property type="entry name" value="PROTEIN_KINASE_ST"/>
    <property type="match status" value="1"/>
</dbReference>
<dbReference type="GO" id="GO:0000146">
    <property type="term" value="F:microfilament motor activity"/>
    <property type="evidence" value="ECO:0007669"/>
    <property type="project" value="TreeGrafter"/>
</dbReference>
<dbReference type="PANTHER" id="PTHR46256:SF2">
    <property type="entry name" value="NEITHER INACTIVATION NOR AFTERPOTENTIAL PROTEIN C"/>
    <property type="match status" value="1"/>
</dbReference>
<protein>
    <submittedName>
        <fullName evidence="9">(Mediterranean fruit fly) hypothetical protein</fullName>
    </submittedName>
</protein>
<reference evidence="9" key="1">
    <citation type="submission" date="2020-11" db="EMBL/GenBank/DDBJ databases">
        <authorList>
            <person name="Whitehead M."/>
        </authorList>
    </citation>
    <scope>NUCLEOTIDE SEQUENCE</scope>
    <source>
        <strain evidence="9">EGII</strain>
    </source>
</reference>
<accession>A0A811UIR8</accession>
<dbReference type="GO" id="GO:0004674">
    <property type="term" value="F:protein serine/threonine kinase activity"/>
    <property type="evidence" value="ECO:0007669"/>
    <property type="project" value="TreeGrafter"/>
</dbReference>
<dbReference type="InterPro" id="IPR011009">
    <property type="entry name" value="Kinase-like_dom_sf"/>
</dbReference>
<dbReference type="PROSITE" id="PS50011">
    <property type="entry name" value="PROTEIN_KINASE_DOM"/>
    <property type="match status" value="1"/>
</dbReference>
<organism evidence="9 10">
    <name type="scientific">Ceratitis capitata</name>
    <name type="common">Mediterranean fruit fly</name>
    <name type="synonym">Tephritis capitata</name>
    <dbReference type="NCBI Taxonomy" id="7213"/>
    <lineage>
        <taxon>Eukaryota</taxon>
        <taxon>Metazoa</taxon>
        <taxon>Ecdysozoa</taxon>
        <taxon>Arthropoda</taxon>
        <taxon>Hexapoda</taxon>
        <taxon>Insecta</taxon>
        <taxon>Pterygota</taxon>
        <taxon>Neoptera</taxon>
        <taxon>Endopterygota</taxon>
        <taxon>Diptera</taxon>
        <taxon>Brachycera</taxon>
        <taxon>Muscomorpha</taxon>
        <taxon>Tephritoidea</taxon>
        <taxon>Tephritidae</taxon>
        <taxon>Ceratitis</taxon>
        <taxon>Ceratitis</taxon>
    </lineage>
</organism>
<evidence type="ECO:0000256" key="6">
    <source>
        <dbReference type="ARBA" id="ARBA00023212"/>
    </source>
</evidence>
<evidence type="ECO:0000256" key="1">
    <source>
        <dbReference type="ARBA" id="ARBA00004245"/>
    </source>
</evidence>
<keyword evidence="5" id="KW-0009">Actin-binding</keyword>
<evidence type="ECO:0000256" key="5">
    <source>
        <dbReference type="ARBA" id="ARBA00023203"/>
    </source>
</evidence>
<evidence type="ECO:0000256" key="2">
    <source>
        <dbReference type="ARBA" id="ARBA00004316"/>
    </source>
</evidence>
<keyword evidence="3" id="KW-0963">Cytoplasm</keyword>
<dbReference type="OrthoDB" id="6108017at2759"/>
<dbReference type="SUPFAM" id="SSF56112">
    <property type="entry name" value="Protein kinase-like (PK-like)"/>
    <property type="match status" value="1"/>
</dbReference>
<keyword evidence="10" id="KW-1185">Reference proteome</keyword>
<dbReference type="InterPro" id="IPR000719">
    <property type="entry name" value="Prot_kinase_dom"/>
</dbReference>
<feature type="domain" description="Protein kinase" evidence="8">
    <location>
        <begin position="1"/>
        <end position="97"/>
    </location>
</feature>
<dbReference type="AlphaFoldDB" id="A0A811UIR8"/>
<evidence type="ECO:0000313" key="9">
    <source>
        <dbReference type="EMBL" id="CAD6997565.1"/>
    </source>
</evidence>
<dbReference type="PANTHER" id="PTHR46256">
    <property type="entry name" value="AGAP011099-PA"/>
    <property type="match status" value="1"/>
</dbReference>
<comment type="caution">
    <text evidence="9">The sequence shown here is derived from an EMBL/GenBank/DDBJ whole genome shotgun (WGS) entry which is preliminary data.</text>
</comment>
<name>A0A811UIR8_CERCA</name>
<dbReference type="EMBL" id="CAJHJT010000012">
    <property type="protein sequence ID" value="CAD6997565.1"/>
    <property type="molecule type" value="Genomic_DNA"/>
</dbReference>
<dbReference type="GO" id="GO:0030832">
    <property type="term" value="P:regulation of actin filament length"/>
    <property type="evidence" value="ECO:0007669"/>
    <property type="project" value="TreeGrafter"/>
</dbReference>
<evidence type="ECO:0000313" key="10">
    <source>
        <dbReference type="Proteomes" id="UP000606786"/>
    </source>
</evidence>
<comment type="subcellular location">
    <subcellularLocation>
        <location evidence="2">Cell projection</location>
    </subcellularLocation>
    <subcellularLocation>
        <location evidence="1">Cytoplasm</location>
        <location evidence="1">Cytoskeleton</location>
    </subcellularLocation>
</comment>
<dbReference type="InterPro" id="IPR052409">
    <property type="entry name" value="Myosin-III_kinase_activity"/>
</dbReference>
<dbReference type="GO" id="GO:0003779">
    <property type="term" value="F:actin binding"/>
    <property type="evidence" value="ECO:0007669"/>
    <property type="project" value="UniProtKB-KW"/>
</dbReference>
<dbReference type="Gene3D" id="1.10.510.10">
    <property type="entry name" value="Transferase(Phosphotransferase) domain 1"/>
    <property type="match status" value="1"/>
</dbReference>
<keyword evidence="7" id="KW-0966">Cell projection</keyword>